<evidence type="ECO:0000256" key="2">
    <source>
        <dbReference type="ARBA" id="ARBA00022777"/>
    </source>
</evidence>
<dbReference type="PANTHER" id="PTHR24421:SF63">
    <property type="entry name" value="SENSOR HISTIDINE KINASE DESK"/>
    <property type="match status" value="1"/>
</dbReference>
<dbReference type="Gene3D" id="3.30.565.10">
    <property type="entry name" value="Histidine kinase-like ATPase, C-terminal domain"/>
    <property type="match status" value="1"/>
</dbReference>
<feature type="domain" description="Signal transduction histidine kinase subgroup 3 dimerisation and phosphoacceptor" evidence="5">
    <location>
        <begin position="207"/>
        <end position="273"/>
    </location>
</feature>
<dbReference type="GO" id="GO:0000155">
    <property type="term" value="F:phosphorelay sensor kinase activity"/>
    <property type="evidence" value="ECO:0007669"/>
    <property type="project" value="InterPro"/>
</dbReference>
<keyword evidence="4" id="KW-0472">Membrane</keyword>
<gene>
    <name evidence="6" type="primary">desK_3</name>
    <name evidence="6" type="ORF">DWB77_02786</name>
</gene>
<dbReference type="Pfam" id="PF07730">
    <property type="entry name" value="HisKA_3"/>
    <property type="match status" value="1"/>
</dbReference>
<reference evidence="6 7" key="1">
    <citation type="submission" date="2018-10" db="EMBL/GenBank/DDBJ databases">
        <title>Relationship between Morphology and Antimicrobial Activity in Streptomyces.</title>
        <authorList>
            <person name="Kang H.J."/>
            <person name="Kim S.B."/>
        </authorList>
    </citation>
    <scope>NUCLEOTIDE SEQUENCE [LARGE SCALE GENOMIC DNA]</scope>
    <source>
        <strain evidence="6 7">BH38</strain>
    </source>
</reference>
<dbReference type="GO" id="GO:0046983">
    <property type="term" value="F:protein dimerization activity"/>
    <property type="evidence" value="ECO:0007669"/>
    <property type="project" value="InterPro"/>
</dbReference>
<dbReference type="CDD" id="cd16917">
    <property type="entry name" value="HATPase_UhpB-NarQ-NarX-like"/>
    <property type="match status" value="1"/>
</dbReference>
<dbReference type="KEGG" id="shun:DWB77_02786"/>
<evidence type="ECO:0000256" key="4">
    <source>
        <dbReference type="SAM" id="Phobius"/>
    </source>
</evidence>
<name>A0A387HIT9_9ACTN</name>
<dbReference type="EMBL" id="CP032698">
    <property type="protein sequence ID" value="AYG80648.1"/>
    <property type="molecule type" value="Genomic_DNA"/>
</dbReference>
<protein>
    <submittedName>
        <fullName evidence="6">Sensor histidine kinase DesK</fullName>
        <ecNumber evidence="6">2.7.13.3</ecNumber>
    </submittedName>
</protein>
<dbReference type="InterPro" id="IPR011712">
    <property type="entry name" value="Sig_transdc_His_kin_sub3_dim/P"/>
</dbReference>
<keyword evidence="4" id="KW-1133">Transmembrane helix</keyword>
<keyword evidence="7" id="KW-1185">Reference proteome</keyword>
<feature type="transmembrane region" description="Helical" evidence="4">
    <location>
        <begin position="64"/>
        <end position="84"/>
    </location>
</feature>
<accession>A0A387HIT9</accession>
<proteinExistence type="predicted"/>
<dbReference type="SUPFAM" id="SSF55874">
    <property type="entry name" value="ATPase domain of HSP90 chaperone/DNA topoisomerase II/histidine kinase"/>
    <property type="match status" value="1"/>
</dbReference>
<dbReference type="InterPro" id="IPR036890">
    <property type="entry name" value="HATPase_C_sf"/>
</dbReference>
<keyword evidence="2 6" id="KW-0418">Kinase</keyword>
<dbReference type="EC" id="2.7.13.3" evidence="6"/>
<evidence type="ECO:0000313" key="7">
    <source>
        <dbReference type="Proteomes" id="UP000271554"/>
    </source>
</evidence>
<organism evidence="6 7">
    <name type="scientific">Streptomyces hundungensis</name>
    <dbReference type="NCBI Taxonomy" id="1077946"/>
    <lineage>
        <taxon>Bacteria</taxon>
        <taxon>Bacillati</taxon>
        <taxon>Actinomycetota</taxon>
        <taxon>Actinomycetes</taxon>
        <taxon>Kitasatosporales</taxon>
        <taxon>Streptomycetaceae</taxon>
        <taxon>Streptomyces</taxon>
    </lineage>
</organism>
<feature type="transmembrane region" description="Helical" evidence="4">
    <location>
        <begin position="96"/>
        <end position="129"/>
    </location>
</feature>
<dbReference type="AlphaFoldDB" id="A0A387HIT9"/>
<dbReference type="GO" id="GO:0016020">
    <property type="term" value="C:membrane"/>
    <property type="evidence" value="ECO:0007669"/>
    <property type="project" value="InterPro"/>
</dbReference>
<keyword evidence="4" id="KW-0812">Transmembrane</keyword>
<evidence type="ECO:0000256" key="3">
    <source>
        <dbReference type="ARBA" id="ARBA00023012"/>
    </source>
</evidence>
<dbReference type="InterPro" id="IPR050482">
    <property type="entry name" value="Sensor_HK_TwoCompSys"/>
</dbReference>
<keyword evidence="3" id="KW-0902">Two-component regulatory system</keyword>
<dbReference type="Proteomes" id="UP000271554">
    <property type="component" value="Chromosome"/>
</dbReference>
<dbReference type="Gene3D" id="1.20.5.1930">
    <property type="match status" value="1"/>
</dbReference>
<feature type="transmembrane region" description="Helical" evidence="4">
    <location>
        <begin position="135"/>
        <end position="156"/>
    </location>
</feature>
<dbReference type="PANTHER" id="PTHR24421">
    <property type="entry name" value="NITRATE/NITRITE SENSOR PROTEIN NARX-RELATED"/>
    <property type="match status" value="1"/>
</dbReference>
<evidence type="ECO:0000259" key="5">
    <source>
        <dbReference type="Pfam" id="PF07730"/>
    </source>
</evidence>
<keyword evidence="1 6" id="KW-0808">Transferase</keyword>
<dbReference type="OrthoDB" id="5241784at2"/>
<evidence type="ECO:0000313" key="6">
    <source>
        <dbReference type="EMBL" id="AYG80648.1"/>
    </source>
</evidence>
<feature type="transmembrane region" description="Helical" evidence="4">
    <location>
        <begin position="40"/>
        <end position="58"/>
    </location>
</feature>
<evidence type="ECO:0000256" key="1">
    <source>
        <dbReference type="ARBA" id="ARBA00022679"/>
    </source>
</evidence>
<sequence>MAVPEGHVEGVSSLNEGDSRAPAVRIGLSPETRRQMWQKLMWVGVWLAFMGAPIGDLLDGDHAMVATVLGWLGLAGFVSVYLGLVMRHTARAPGRVTLCGLLGFLAALALALSLCLGSPWLVLFVYVSVSCGATLPLALATWAILVTTATMTLIGAHVTHVGDIVPGLAIPALLGGFAMTGVRHLIRTSVELREARATVAQLAANEERLRMARDLHDLLGHSLSLITLKSELAGRMLPAHPEQAARQVADIEQVSRQALVDVRAAVSGYRRATLPAELAGARTMLSAAGIEAKVPNEAPVALPAAEEEALAWVVREAATNVVRHSGARHCTVALIELQTLDGLFLELRVQDDGPGRPGSSAPVAGNGLTGIAERLEKVSGVLETEAGRKGFTLTARIRLIPDPPEIPLVSGS</sequence>